<dbReference type="EMBL" id="APVH01000019">
    <property type="protein sequence ID" value="EPX82817.1"/>
    <property type="molecule type" value="Genomic_DNA"/>
</dbReference>
<evidence type="ECO:0000256" key="3">
    <source>
        <dbReference type="ARBA" id="ARBA00008281"/>
    </source>
</evidence>
<dbReference type="HOGENOM" id="CLU_099018_2_1_5"/>
<evidence type="ECO:0000256" key="7">
    <source>
        <dbReference type="ARBA" id="ARBA00022779"/>
    </source>
</evidence>
<dbReference type="eggNOG" id="COG1580">
    <property type="taxonomic scope" value="Bacteria"/>
</dbReference>
<evidence type="ECO:0000313" key="13">
    <source>
        <dbReference type="Proteomes" id="UP000015347"/>
    </source>
</evidence>
<keyword evidence="6 10" id="KW-0812">Transmembrane</keyword>
<dbReference type="GO" id="GO:0009425">
    <property type="term" value="C:bacterial-type flagellum basal body"/>
    <property type="evidence" value="ECO:0007669"/>
    <property type="project" value="InterPro"/>
</dbReference>
<dbReference type="Proteomes" id="UP000015347">
    <property type="component" value="Unassembled WGS sequence"/>
</dbReference>
<dbReference type="GO" id="GO:0006935">
    <property type="term" value="P:chemotaxis"/>
    <property type="evidence" value="ECO:0007669"/>
    <property type="project" value="UniProtKB-KW"/>
</dbReference>
<dbReference type="Pfam" id="PF03748">
    <property type="entry name" value="FliL"/>
    <property type="match status" value="1"/>
</dbReference>
<comment type="subcellular location">
    <subcellularLocation>
        <location evidence="10">Cell inner membrane</location>
    </subcellularLocation>
    <subcellularLocation>
        <location evidence="2">Cell membrane</location>
        <topology evidence="2">Single-pass membrane protein</topology>
    </subcellularLocation>
</comment>
<keyword evidence="12" id="KW-0969">Cilium</keyword>
<dbReference type="InterPro" id="IPR005503">
    <property type="entry name" value="FliL"/>
</dbReference>
<keyword evidence="9 10" id="KW-0472">Membrane</keyword>
<evidence type="ECO:0000256" key="5">
    <source>
        <dbReference type="ARBA" id="ARBA00022500"/>
    </source>
</evidence>
<gene>
    <name evidence="12" type="ORF">Salmuc_05170</name>
</gene>
<keyword evidence="7 10" id="KW-0283">Flagellar rotation</keyword>
<feature type="transmembrane region" description="Helical" evidence="10">
    <location>
        <begin position="26"/>
        <end position="45"/>
    </location>
</feature>
<evidence type="ECO:0000256" key="4">
    <source>
        <dbReference type="ARBA" id="ARBA00022475"/>
    </source>
</evidence>
<evidence type="ECO:0000256" key="8">
    <source>
        <dbReference type="ARBA" id="ARBA00022989"/>
    </source>
</evidence>
<keyword evidence="12" id="KW-0282">Flagellum</keyword>
<proteinExistence type="inferred from homology"/>
<name>S9QT67_9RHOB</name>
<keyword evidence="10" id="KW-0997">Cell inner membrane</keyword>
<dbReference type="STRING" id="1123237.Salmuc_05170"/>
<keyword evidence="4" id="KW-1003">Cell membrane</keyword>
<sequence>MVMSDATADAAGDAETPKKTSSKLPLILGIVLALAGGGGGFFAAWSGMLPFGGSAHADEGDAGHAAPGDHGSTGDHAAPDDPGVAVPMGDVAFVEVPQLVVSLGTTTDMHHLRFRTSLEVAASAAADVETLMPRVVDVLNTYLRALEPSDIDAPGALIRLRAQMLRRVQLVTGREAVQDLLVQEFVLN</sequence>
<evidence type="ECO:0000256" key="6">
    <source>
        <dbReference type="ARBA" id="ARBA00022692"/>
    </source>
</evidence>
<evidence type="ECO:0000256" key="1">
    <source>
        <dbReference type="ARBA" id="ARBA00002254"/>
    </source>
</evidence>
<evidence type="ECO:0000256" key="9">
    <source>
        <dbReference type="ARBA" id="ARBA00023136"/>
    </source>
</evidence>
<comment type="similarity">
    <text evidence="3 10">Belongs to the FliL family.</text>
</comment>
<evidence type="ECO:0000256" key="10">
    <source>
        <dbReference type="RuleBase" id="RU364125"/>
    </source>
</evidence>
<keyword evidence="13" id="KW-1185">Reference proteome</keyword>
<evidence type="ECO:0000256" key="11">
    <source>
        <dbReference type="SAM" id="MobiDB-lite"/>
    </source>
</evidence>
<keyword evidence="5 10" id="KW-0145">Chemotaxis</keyword>
<comment type="caution">
    <text evidence="12">The sequence shown here is derived from an EMBL/GenBank/DDBJ whole genome shotgun (WGS) entry which is preliminary data.</text>
</comment>
<feature type="region of interest" description="Disordered" evidence="11">
    <location>
        <begin position="59"/>
        <end position="82"/>
    </location>
</feature>
<accession>S9QT67</accession>
<organism evidence="12 13">
    <name type="scientific">Salipiger mucosus DSM 16094</name>
    <dbReference type="NCBI Taxonomy" id="1123237"/>
    <lineage>
        <taxon>Bacteria</taxon>
        <taxon>Pseudomonadati</taxon>
        <taxon>Pseudomonadota</taxon>
        <taxon>Alphaproteobacteria</taxon>
        <taxon>Rhodobacterales</taxon>
        <taxon>Roseobacteraceae</taxon>
        <taxon>Salipiger</taxon>
    </lineage>
</organism>
<evidence type="ECO:0000313" key="12">
    <source>
        <dbReference type="EMBL" id="EPX82817.1"/>
    </source>
</evidence>
<comment type="function">
    <text evidence="1 10">Controls the rotational direction of flagella during chemotaxis.</text>
</comment>
<reference evidence="13" key="1">
    <citation type="journal article" date="2014" name="Stand. Genomic Sci.">
        <title>Genome sequence of the exopolysaccharide-producing Salipiger mucosus type strain (DSM 16094(T)), a moderately halophilic member of the Roseobacter clade.</title>
        <authorList>
            <person name="Riedel T."/>
            <person name="Spring S."/>
            <person name="Fiebig A."/>
            <person name="Petersen J."/>
            <person name="Kyrpides N.C."/>
            <person name="Goker M."/>
            <person name="Klenk H.P."/>
        </authorList>
    </citation>
    <scope>NUCLEOTIDE SEQUENCE [LARGE SCALE GENOMIC DNA]</scope>
    <source>
        <strain evidence="13">DSM 16094</strain>
    </source>
</reference>
<protein>
    <recommendedName>
        <fullName evidence="10">Flagellar protein FliL</fullName>
    </recommendedName>
</protein>
<evidence type="ECO:0000256" key="2">
    <source>
        <dbReference type="ARBA" id="ARBA00004162"/>
    </source>
</evidence>
<dbReference type="AlphaFoldDB" id="S9QT67"/>
<keyword evidence="12" id="KW-0966">Cell projection</keyword>
<dbReference type="GO" id="GO:0071973">
    <property type="term" value="P:bacterial-type flagellum-dependent cell motility"/>
    <property type="evidence" value="ECO:0007669"/>
    <property type="project" value="InterPro"/>
</dbReference>
<keyword evidence="8 10" id="KW-1133">Transmembrane helix</keyword>
<dbReference type="GO" id="GO:0005886">
    <property type="term" value="C:plasma membrane"/>
    <property type="evidence" value="ECO:0007669"/>
    <property type="project" value="UniProtKB-SubCell"/>
</dbReference>